<dbReference type="EC" id="4.3.2.1" evidence="3 6"/>
<evidence type="ECO:0000256" key="1">
    <source>
        <dbReference type="ARBA" id="ARBA00000985"/>
    </source>
</evidence>
<gene>
    <name evidence="6 9" type="primary">argH</name>
    <name evidence="9" type="ORF">ACFPN9_05305</name>
</gene>
<dbReference type="NCBIfam" id="TIGR00838">
    <property type="entry name" value="argH"/>
    <property type="match status" value="1"/>
</dbReference>
<comment type="pathway">
    <text evidence="2 6">Amino-acid biosynthesis; L-arginine biosynthesis; L-arginine from L-ornithine and carbamoyl phosphate: step 3/3.</text>
</comment>
<dbReference type="PANTHER" id="PTHR43814">
    <property type="entry name" value="ARGININOSUCCINATE LYASE"/>
    <property type="match status" value="1"/>
</dbReference>
<keyword evidence="6" id="KW-0028">Amino-acid biosynthesis</keyword>
<dbReference type="CDD" id="cd01359">
    <property type="entry name" value="Argininosuccinate_lyase"/>
    <property type="match status" value="1"/>
</dbReference>
<dbReference type="EMBL" id="JBHSLU010000008">
    <property type="protein sequence ID" value="MFC5504672.1"/>
    <property type="molecule type" value="Genomic_DNA"/>
</dbReference>
<dbReference type="GO" id="GO:0004056">
    <property type="term" value="F:argininosuccinate lyase activity"/>
    <property type="evidence" value="ECO:0007669"/>
    <property type="project" value="UniProtKB-EC"/>
</dbReference>
<evidence type="ECO:0000256" key="3">
    <source>
        <dbReference type="ARBA" id="ARBA00012338"/>
    </source>
</evidence>
<dbReference type="InterPro" id="IPR029419">
    <property type="entry name" value="Arg_succ_lyase_C"/>
</dbReference>
<accession>A0ABW0NX78</accession>
<feature type="domain" description="Fumarate lyase N-terminal" evidence="7">
    <location>
        <begin position="10"/>
        <end position="304"/>
    </location>
</feature>
<dbReference type="SUPFAM" id="SSF48557">
    <property type="entry name" value="L-aspartase-like"/>
    <property type="match status" value="1"/>
</dbReference>
<comment type="subcellular location">
    <subcellularLocation>
        <location evidence="6">Cytoplasm</location>
    </subcellularLocation>
</comment>
<evidence type="ECO:0000259" key="8">
    <source>
        <dbReference type="Pfam" id="PF14698"/>
    </source>
</evidence>
<dbReference type="PANTHER" id="PTHR43814:SF1">
    <property type="entry name" value="ARGININOSUCCINATE LYASE"/>
    <property type="match status" value="1"/>
</dbReference>
<sequence length="474" mass="51606">MNQPLRLWGGRFGAEPDPSLTRLSRSEPSYFRLAPYDLAGSRAHIRELGRAGLLDDGEIATILRAIDEVAQQHAAGLIEPWPEDEDVHTFLERVLTQKLGPLGGKIRAGRSRNDQAANDLKLFLRHRARTLMTELMALQDALVAQAQAHKATPVPGVTHLQAAQPITFGHHLLAHAQAFSRDAGRLMDWDARNAVSPLGAAALAGSAIALNPELSAEELGYDASFENSVDAVGARDHVAEFLFVAAMLAVHLSRLAEEIVIWCTQPYRWISLHDSFATGSSIMPQKKNPDIAELTRGRSARLIGGVTTMLAALKSLPLSYNRDLAEDKRAAFEAVDGLALVLPAMAGMVATMTVETETMRKAASQGFTLATEVADFLARKGVPFSTAHDITGALVRLCEERDCELHEIDDADLAAVDPRLTPDIREHLTLEAALDARMARGGTSPARVAEQIERLSRDLARQRAWALEYRGPTP</sequence>
<proteinExistence type="inferred from homology"/>
<dbReference type="Gene3D" id="1.10.275.10">
    <property type="entry name" value="Fumarase/aspartase (N-terminal domain)"/>
    <property type="match status" value="1"/>
</dbReference>
<keyword evidence="10" id="KW-1185">Reference proteome</keyword>
<dbReference type="InterPro" id="IPR009049">
    <property type="entry name" value="Argininosuccinate_lyase"/>
</dbReference>
<comment type="similarity">
    <text evidence="6">Belongs to the lyase 1 family. Argininosuccinate lyase subfamily.</text>
</comment>
<reference evidence="10" key="1">
    <citation type="journal article" date="2019" name="Int. J. Syst. Evol. Microbiol.">
        <title>The Global Catalogue of Microorganisms (GCM) 10K type strain sequencing project: providing services to taxonomists for standard genome sequencing and annotation.</title>
        <authorList>
            <consortium name="The Broad Institute Genomics Platform"/>
            <consortium name="The Broad Institute Genome Sequencing Center for Infectious Disease"/>
            <person name="Wu L."/>
            <person name="Ma J."/>
        </authorList>
    </citation>
    <scope>NUCLEOTIDE SEQUENCE [LARGE SCALE GENOMIC DNA]</scope>
    <source>
        <strain evidence="10">CCUG 43117</strain>
    </source>
</reference>
<dbReference type="PRINTS" id="PR00145">
    <property type="entry name" value="ARGSUCLYASE"/>
</dbReference>
<name>A0ABW0NX78_9HYPH</name>
<comment type="caution">
    <text evidence="9">The sequence shown here is derived from an EMBL/GenBank/DDBJ whole genome shotgun (WGS) entry which is preliminary data.</text>
</comment>
<dbReference type="InterPro" id="IPR000362">
    <property type="entry name" value="Fumarate_lyase_fam"/>
</dbReference>
<evidence type="ECO:0000256" key="5">
    <source>
        <dbReference type="ARBA" id="ARBA00023239"/>
    </source>
</evidence>
<dbReference type="HAMAP" id="MF_00006">
    <property type="entry name" value="Arg_succ_lyase"/>
    <property type="match status" value="1"/>
</dbReference>
<dbReference type="Gene3D" id="1.10.40.30">
    <property type="entry name" value="Fumarase/aspartase (C-terminal domain)"/>
    <property type="match status" value="1"/>
</dbReference>
<evidence type="ECO:0000256" key="2">
    <source>
        <dbReference type="ARBA" id="ARBA00004941"/>
    </source>
</evidence>
<comment type="catalytic activity">
    <reaction evidence="1 6">
        <text>2-(N(omega)-L-arginino)succinate = fumarate + L-arginine</text>
        <dbReference type="Rhea" id="RHEA:24020"/>
        <dbReference type="ChEBI" id="CHEBI:29806"/>
        <dbReference type="ChEBI" id="CHEBI:32682"/>
        <dbReference type="ChEBI" id="CHEBI:57472"/>
        <dbReference type="EC" id="4.3.2.1"/>
    </reaction>
</comment>
<dbReference type="InterPro" id="IPR022761">
    <property type="entry name" value="Fumarate_lyase_N"/>
</dbReference>
<evidence type="ECO:0000313" key="9">
    <source>
        <dbReference type="EMBL" id="MFC5504672.1"/>
    </source>
</evidence>
<evidence type="ECO:0000256" key="6">
    <source>
        <dbReference type="HAMAP-Rule" id="MF_00006"/>
    </source>
</evidence>
<dbReference type="InterPro" id="IPR020557">
    <property type="entry name" value="Fumarate_lyase_CS"/>
</dbReference>
<dbReference type="PROSITE" id="PS00163">
    <property type="entry name" value="FUMARATE_LYASES"/>
    <property type="match status" value="1"/>
</dbReference>
<evidence type="ECO:0000259" key="7">
    <source>
        <dbReference type="Pfam" id="PF00206"/>
    </source>
</evidence>
<dbReference type="InterPro" id="IPR008948">
    <property type="entry name" value="L-Aspartase-like"/>
</dbReference>
<evidence type="ECO:0000256" key="4">
    <source>
        <dbReference type="ARBA" id="ARBA00022571"/>
    </source>
</evidence>
<dbReference type="Pfam" id="PF14698">
    <property type="entry name" value="ASL_C2"/>
    <property type="match status" value="1"/>
</dbReference>
<evidence type="ECO:0000313" key="10">
    <source>
        <dbReference type="Proteomes" id="UP001596060"/>
    </source>
</evidence>
<dbReference type="Proteomes" id="UP001596060">
    <property type="component" value="Unassembled WGS sequence"/>
</dbReference>
<organism evidence="9 10">
    <name type="scientific">Bosea massiliensis</name>
    <dbReference type="NCBI Taxonomy" id="151419"/>
    <lineage>
        <taxon>Bacteria</taxon>
        <taxon>Pseudomonadati</taxon>
        <taxon>Pseudomonadota</taxon>
        <taxon>Alphaproteobacteria</taxon>
        <taxon>Hyphomicrobiales</taxon>
        <taxon>Boseaceae</taxon>
        <taxon>Bosea</taxon>
    </lineage>
</organism>
<dbReference type="InterPro" id="IPR024083">
    <property type="entry name" value="Fumarase/histidase_N"/>
</dbReference>
<dbReference type="PRINTS" id="PR00149">
    <property type="entry name" value="FUMRATELYASE"/>
</dbReference>
<protein>
    <recommendedName>
        <fullName evidence="3 6">Argininosuccinate lyase</fullName>
        <shortName evidence="6">ASAL</shortName>
        <ecNumber evidence="3 6">4.3.2.1</ecNumber>
    </recommendedName>
    <alternativeName>
        <fullName evidence="6">Arginosuccinase</fullName>
    </alternativeName>
</protein>
<keyword evidence="5 6" id="KW-0456">Lyase</keyword>
<dbReference type="RefSeq" id="WP_066716464.1">
    <property type="nucleotide sequence ID" value="NZ_JBHSLU010000008.1"/>
</dbReference>
<dbReference type="Gene3D" id="1.20.200.10">
    <property type="entry name" value="Fumarase/aspartase (Central domain)"/>
    <property type="match status" value="1"/>
</dbReference>
<feature type="domain" description="Argininosuccinate lyase C-terminal" evidence="8">
    <location>
        <begin position="367"/>
        <end position="434"/>
    </location>
</feature>
<keyword evidence="6" id="KW-0963">Cytoplasm</keyword>
<keyword evidence="4 6" id="KW-0055">Arginine biosynthesis</keyword>
<dbReference type="Pfam" id="PF00206">
    <property type="entry name" value="Lyase_1"/>
    <property type="match status" value="1"/>
</dbReference>